<dbReference type="InterPro" id="IPR036736">
    <property type="entry name" value="ACP-like_sf"/>
</dbReference>
<sequence length="1383" mass="143429">MEEDWRGLSSAAFADRLAGYLASDRSRGFELTRAPLMRALLVRETEVGWRLVLSHHHLLLDGWSAALLFDELAERYRALVSGTVPELPQRRPYRDFLAWLAAQDPAAAERYWRAALADAPATGVPLGSAVDAGPRRMSEAEGLVAAPLWAEVQALGRSLGVTAASIAAAAWGIVLARATGEEDVVFGTTVSGRPEGLAGSEVMIGLFINTVPLRVRAASGARLGAYLAAVQQGLIQAREHGHVPLAKIQGWAGARRAAFETLLVYENYPAAQAAAGSALGVTAATSHEETNYPAALILEPEAEGLRIRLHHDLARLGQGDAARLVARFVQLLAAMAAQGATARLCALDHRTPEDRAASAALARVRIDAGVPVPLLPDLFLAAAARHPAAPALHCGAQTMDYAALRSRALAVAHQLAARGARPGAIVAIALERGPMLLPVLLGTMLAGCAYLPLDHTHPAARLAGLCRDLGVAILVHDGEAPPFAVPCPGLAVADIPAETPMPVLPTIDPGAIAYVIATSGSTGTPKPVAISHRALAGFLAWAVAAYPAAAFARVAATTPVTFDVSVFELFAPLAAGGAVLLLDHLAMLDGADAPSLVSGVPSLIAATALPPSPFLNLAGEALPQDLADRLRASMPSRVLRNLYGPTEATVYATMATLAPGAAVTIGQPLPMLAAYVLGPALQPVAPGEPGELYLAGPSLAIGYLGIPGRTARAFLPDPFGPPGTRMYRTGDLVCIGDDGALRFLGRRDGQIKLAGVRIELGEVEAAMRAHGYAEAVAVMVRGTEGQPSIVACTTRPFDPKVLEDRLPATMIPTAAIQVDAIPRTASGKVDRARLTALAATARSRVLPSDAAAANACEAGIAQAMAATLGLPHVGPEDDFLALGGDSIIAMQAAAAARKAGLAVGPRAFVTQRTARAIARSIGGPSVDTASAPLQENVPLGAIQTRFFAEGRRNPDHFNQALLFALDPDTDVAALQAALNAVEAAHAALRFRYSGHGPAVVQRVVPPRGVPLETIMLPADADPAAAITAACARLQTGLNLATGPVFRAALFPGAPARLFLAVHHLCIDGVSWRILLDDLATAYAQARAGRPIALPAPSAAFGAWAQAAHRFARAPERAADWERWLSAAAAPRAALPRDALQPEAAGDAVLTRRLDAAVTQRLLREAPARHAVGINAILLGALGQLLCDWAGGPVVVDLEGHGREPLGSGLDLSRTIGWFTSLFPVRLAVPPAASLAAAVAAAAQALDLPDAGVGYGVLRYLSGDPRGSALAGASGEVLFNYLGQLDGLVSAAPVAGWSPEPVGADEAADEPRSHVLEVNAMVSEGCLSIAWRYDPQRHREATIADLADRFCAACTRIVEAEGSTAGVDDAVRDRVLARLAGRQG</sequence>
<dbReference type="NCBIfam" id="TIGR01733">
    <property type="entry name" value="AA-adenyl-dom"/>
    <property type="match status" value="1"/>
</dbReference>
<dbReference type="InterPro" id="IPR006162">
    <property type="entry name" value="Ppantetheine_attach_site"/>
</dbReference>
<dbReference type="InterPro" id="IPR045851">
    <property type="entry name" value="AMP-bd_C_sf"/>
</dbReference>
<dbReference type="Proteomes" id="UP000245890">
    <property type="component" value="Unassembled WGS sequence"/>
</dbReference>
<dbReference type="PANTHER" id="PTHR45527">
    <property type="entry name" value="NONRIBOSOMAL PEPTIDE SYNTHETASE"/>
    <property type="match status" value="1"/>
</dbReference>
<dbReference type="Gene3D" id="3.40.50.12780">
    <property type="entry name" value="N-terminal domain of ligase-like"/>
    <property type="match status" value="1"/>
</dbReference>
<dbReference type="GO" id="GO:0044550">
    <property type="term" value="P:secondary metabolite biosynthetic process"/>
    <property type="evidence" value="ECO:0007669"/>
    <property type="project" value="TreeGrafter"/>
</dbReference>
<dbReference type="RefSeq" id="WP_116471040.1">
    <property type="nucleotide sequence ID" value="NZ_QENQ01000008.1"/>
</dbReference>
<keyword evidence="2" id="KW-0596">Phosphopantetheine</keyword>
<comment type="cofactor">
    <cofactor evidence="1">
        <name>pantetheine 4'-phosphate</name>
        <dbReference type="ChEBI" id="CHEBI:47942"/>
    </cofactor>
</comment>
<dbReference type="InterPro" id="IPR000873">
    <property type="entry name" value="AMP-dep_synth/lig_dom"/>
</dbReference>
<accession>A0A2U0S995</accession>
<keyword evidence="3" id="KW-0597">Phosphoprotein</keyword>
<evidence type="ECO:0000256" key="1">
    <source>
        <dbReference type="ARBA" id="ARBA00001957"/>
    </source>
</evidence>
<gene>
    <name evidence="5" type="ORF">DD559_19340</name>
</gene>
<dbReference type="InterPro" id="IPR010071">
    <property type="entry name" value="AA_adenyl_dom"/>
</dbReference>
<dbReference type="Gene3D" id="1.10.1200.10">
    <property type="entry name" value="ACP-like"/>
    <property type="match status" value="1"/>
</dbReference>
<dbReference type="SUPFAM" id="SSF56801">
    <property type="entry name" value="Acetyl-CoA synthetase-like"/>
    <property type="match status" value="1"/>
</dbReference>
<evidence type="ECO:0000256" key="2">
    <source>
        <dbReference type="ARBA" id="ARBA00022450"/>
    </source>
</evidence>
<dbReference type="Gene3D" id="3.30.559.30">
    <property type="entry name" value="Nonribosomal peptide synthetase, condensation domain"/>
    <property type="match status" value="2"/>
</dbReference>
<dbReference type="EMBL" id="QENQ01000008">
    <property type="protein sequence ID" value="PVX27920.1"/>
    <property type="molecule type" value="Genomic_DNA"/>
</dbReference>
<dbReference type="InterPro" id="IPR010060">
    <property type="entry name" value="NRPS_synth"/>
</dbReference>
<organism evidence="5 6">
    <name type="scientific">Sphingomonas pokkalii</name>
    <dbReference type="NCBI Taxonomy" id="2175090"/>
    <lineage>
        <taxon>Bacteria</taxon>
        <taxon>Pseudomonadati</taxon>
        <taxon>Pseudomonadota</taxon>
        <taxon>Alphaproteobacteria</taxon>
        <taxon>Sphingomonadales</taxon>
        <taxon>Sphingomonadaceae</taxon>
        <taxon>Sphingomonas</taxon>
    </lineage>
</organism>
<dbReference type="InterPro" id="IPR023213">
    <property type="entry name" value="CAT-like_dom_sf"/>
</dbReference>
<evidence type="ECO:0000313" key="6">
    <source>
        <dbReference type="Proteomes" id="UP000245890"/>
    </source>
</evidence>
<dbReference type="PANTHER" id="PTHR45527:SF1">
    <property type="entry name" value="FATTY ACID SYNTHASE"/>
    <property type="match status" value="1"/>
</dbReference>
<dbReference type="Pfam" id="PF00668">
    <property type="entry name" value="Condensation"/>
    <property type="match status" value="2"/>
</dbReference>
<name>A0A2U0S995_9SPHN</name>
<proteinExistence type="predicted"/>
<dbReference type="InterPro" id="IPR009081">
    <property type="entry name" value="PP-bd_ACP"/>
</dbReference>
<evidence type="ECO:0000313" key="5">
    <source>
        <dbReference type="EMBL" id="PVX27920.1"/>
    </source>
</evidence>
<dbReference type="SUPFAM" id="SSF52777">
    <property type="entry name" value="CoA-dependent acyltransferases"/>
    <property type="match status" value="4"/>
</dbReference>
<dbReference type="PROSITE" id="PS00455">
    <property type="entry name" value="AMP_BINDING"/>
    <property type="match status" value="1"/>
</dbReference>
<dbReference type="InterPro" id="IPR042099">
    <property type="entry name" value="ANL_N_sf"/>
</dbReference>
<evidence type="ECO:0000256" key="3">
    <source>
        <dbReference type="ARBA" id="ARBA00022553"/>
    </source>
</evidence>
<dbReference type="NCBIfam" id="TIGR01720">
    <property type="entry name" value="NRPS-para261"/>
    <property type="match status" value="1"/>
</dbReference>
<dbReference type="Pfam" id="PF00501">
    <property type="entry name" value="AMP-binding"/>
    <property type="match status" value="1"/>
</dbReference>
<dbReference type="PROSITE" id="PS50075">
    <property type="entry name" value="CARRIER"/>
    <property type="match status" value="1"/>
</dbReference>
<dbReference type="InterPro" id="IPR020845">
    <property type="entry name" value="AMP-binding_CS"/>
</dbReference>
<dbReference type="Gene3D" id="3.30.300.30">
    <property type="match status" value="1"/>
</dbReference>
<dbReference type="InterPro" id="IPR001242">
    <property type="entry name" value="Condensation_dom"/>
</dbReference>
<dbReference type="PROSITE" id="PS00012">
    <property type="entry name" value="PHOSPHOPANTETHEINE"/>
    <property type="match status" value="1"/>
</dbReference>
<comment type="caution">
    <text evidence="5">The sequence shown here is derived from an EMBL/GenBank/DDBJ whole genome shotgun (WGS) entry which is preliminary data.</text>
</comment>
<dbReference type="GO" id="GO:0003824">
    <property type="term" value="F:catalytic activity"/>
    <property type="evidence" value="ECO:0007669"/>
    <property type="project" value="InterPro"/>
</dbReference>
<dbReference type="GO" id="GO:0043041">
    <property type="term" value="P:amino acid activation for nonribosomal peptide biosynthetic process"/>
    <property type="evidence" value="ECO:0007669"/>
    <property type="project" value="TreeGrafter"/>
</dbReference>
<dbReference type="SUPFAM" id="SSF47336">
    <property type="entry name" value="ACP-like"/>
    <property type="match status" value="1"/>
</dbReference>
<evidence type="ECO:0000259" key="4">
    <source>
        <dbReference type="PROSITE" id="PS50075"/>
    </source>
</evidence>
<dbReference type="Pfam" id="PF00550">
    <property type="entry name" value="PP-binding"/>
    <property type="match status" value="1"/>
</dbReference>
<dbReference type="GO" id="GO:0031177">
    <property type="term" value="F:phosphopantetheine binding"/>
    <property type="evidence" value="ECO:0007669"/>
    <property type="project" value="TreeGrafter"/>
</dbReference>
<protein>
    <recommendedName>
        <fullName evidence="4">Carrier domain-containing protein</fullName>
    </recommendedName>
</protein>
<keyword evidence="6" id="KW-1185">Reference proteome</keyword>
<feature type="domain" description="Carrier" evidence="4">
    <location>
        <begin position="851"/>
        <end position="925"/>
    </location>
</feature>
<dbReference type="CDD" id="cd05930">
    <property type="entry name" value="A_NRPS"/>
    <property type="match status" value="1"/>
</dbReference>
<reference evidence="5 6" key="1">
    <citation type="submission" date="2018-05" db="EMBL/GenBank/DDBJ databases">
        <title>Description of Sphingomonas pokkalii sp nov, isolated from the rhizosphere of saline tolerant pokkali rice and its draft genome analysis.</title>
        <authorList>
            <person name="Menon R."/>
            <person name="Kumari S."/>
            <person name="Rameshkumar N."/>
        </authorList>
    </citation>
    <scope>NUCLEOTIDE SEQUENCE [LARGE SCALE GENOMIC DNA]</scope>
    <source>
        <strain evidence="5 6">L3B27</strain>
    </source>
</reference>
<dbReference type="GO" id="GO:0005737">
    <property type="term" value="C:cytoplasm"/>
    <property type="evidence" value="ECO:0007669"/>
    <property type="project" value="TreeGrafter"/>
</dbReference>
<dbReference type="Gene3D" id="3.30.559.10">
    <property type="entry name" value="Chloramphenicol acetyltransferase-like domain"/>
    <property type="match status" value="2"/>
</dbReference>